<feature type="domain" description="Helicase ATP-binding" evidence="6">
    <location>
        <begin position="69"/>
        <end position="232"/>
    </location>
</feature>
<evidence type="ECO:0000313" key="8">
    <source>
        <dbReference type="EMBL" id="TDY02865.1"/>
    </source>
</evidence>
<keyword evidence="3 8" id="KW-0347">Helicase</keyword>
<dbReference type="FunFam" id="3.40.50.300:FF:000575">
    <property type="entry name" value="ATP-dependent helicase hrpA"/>
    <property type="match status" value="1"/>
</dbReference>
<feature type="domain" description="Helicase C-terminal" evidence="7">
    <location>
        <begin position="264"/>
        <end position="441"/>
    </location>
</feature>
<accession>A0A4V3H4E6</accession>
<evidence type="ECO:0000256" key="3">
    <source>
        <dbReference type="ARBA" id="ARBA00022806"/>
    </source>
</evidence>
<dbReference type="FunFam" id="1.20.120.1080:FF:000005">
    <property type="entry name" value="ATP-dependent helicase HrpA"/>
    <property type="match status" value="1"/>
</dbReference>
<evidence type="ECO:0000256" key="1">
    <source>
        <dbReference type="ARBA" id="ARBA00022741"/>
    </source>
</evidence>
<dbReference type="InterPro" id="IPR001650">
    <property type="entry name" value="Helicase_C-like"/>
</dbReference>
<dbReference type="Pfam" id="PF04408">
    <property type="entry name" value="WHD_HA2"/>
    <property type="match status" value="1"/>
</dbReference>
<organism evidence="8 9">
    <name type="scientific">Thiohalophilus thiocyanatoxydans</name>
    <dbReference type="NCBI Taxonomy" id="381308"/>
    <lineage>
        <taxon>Bacteria</taxon>
        <taxon>Pseudomonadati</taxon>
        <taxon>Pseudomonadota</taxon>
        <taxon>Gammaproteobacteria</taxon>
        <taxon>Thiohalomonadales</taxon>
        <taxon>Thiohalophilaceae</taxon>
        <taxon>Thiohalophilus</taxon>
    </lineage>
</organism>
<dbReference type="GO" id="GO:0003723">
    <property type="term" value="F:RNA binding"/>
    <property type="evidence" value="ECO:0007669"/>
    <property type="project" value="TreeGrafter"/>
</dbReference>
<sequence>MLRDQVRFRRRLKKLQQSKRKGDAGDAQWQKLAADIQGSASRRARRLIGLPVPTYPENLPVSERREDIREAIEQHQVVIVAGETGSGKTTQLPKICMELGRGVAGMIGHTQPRRLAARSIAGRVAEELQSELGETVGYKVRFKDRVGPNTYLKLMTDGILLAEIQGDRFLNEYDTLIIDEAHERSLNIDFLLGYLKQLLPRRPDLKVIITSATIDTERFSRHFDNAPIIEVSGRTYPVEVRYRPLLDEPTSENAGDDSEATPKDMQQAVLEAVDELAAIDTAQGKSPGHILIFFSGEREIRQAAEALRKHHPPQTEILPLYARLSGAEQNRVFSPAKHRRIVLATNVAETSLTVPGIHYVIDTGTVRISRYSYRSKIQRLPVEPVSQSSANQRKGRCGRIAEGVCIRLYSEEDFNARPEFTDPEIKRTNLAAVILQMEAMRLGHIDDFPFIEPPDARYIKDGYKLLYELGAVDEQQTVTPLGKELARLPVDPKIGRMLIAAREFSCLQELLIIGSALSVQDPRERPADKQQQADEQHRLIYFPPEDQEADKNANTPKHKQKKDRPKSDFLFYLNLWHLYEEKRKHLSQNKLRKFCKQHFLSYNRMQEWRDIYQQIHTLFKEQGARLNTTAAGYDAIHRALLSGLLGNIGNKSIESNEFHGARNIRFHIHPGSWQAKKPPKWVMCAELVETTRLYGRMVARIEPEWIEALAAHLLKRSYSEPHWQKKAAQVAAFERTTLYGITICPKRRINYGPIDPVLAREIFIREALVQGDYETRASFFAYNRSVIEEIESLEARGRRRDILVDDQALYEFYDERIPAGIYSGKAFEKWLKTVQQTHPEILYLQKESLMRHEAEHINEEQFPGTMEVDGVTLDLDYHFEPGHAEDGVTVIVPLAILGQLREATFDYLVPGLLRDKVIALIKCLPKALRKQFVPVPGYADGFLASGYDRNRPLLDNLSAHLQKISSATIESDAWQLANLPDFYHMNFRVIDQDNQVLGVGRDLGQLQQELSTLSEGVLAELPTSEFEKENINQWDFGDLPQVVELEQHGLTIRATPALVDGSEEGESVSVRLFSDPEQAAAEQRPGLRRLFRLVARKEMKYLRKNLRHIDKIQLFYTSIGDKQSLLQDLENAIIDEALLKDSEDIRSQDEFNRRVEEAKANLMSVSNNICDRLFEILEQYHTVAKRLQGNIPLAWFDAVKDIRQQLDCLVYEGFISTTPRQWLKHLPRYLKAINLRLDKLERSLAADKQRQGEVQKHWDRVYAQIGDEPYQTLDPEWETYRWMVEELRVSLFAQELGTSLPVSAKKLEKIVGK</sequence>
<evidence type="ECO:0000256" key="2">
    <source>
        <dbReference type="ARBA" id="ARBA00022801"/>
    </source>
</evidence>
<evidence type="ECO:0000259" key="7">
    <source>
        <dbReference type="PROSITE" id="PS51194"/>
    </source>
</evidence>
<dbReference type="InterPro" id="IPR048333">
    <property type="entry name" value="HA2_WH"/>
</dbReference>
<dbReference type="PANTHER" id="PTHR18934:SF99">
    <property type="entry name" value="ATP-DEPENDENT RNA HELICASE DHX37-RELATED"/>
    <property type="match status" value="1"/>
</dbReference>
<dbReference type="Pfam" id="PF00270">
    <property type="entry name" value="DEAD"/>
    <property type="match status" value="1"/>
</dbReference>
<comment type="caution">
    <text evidence="8">The sequence shown here is derived from an EMBL/GenBank/DDBJ whole genome shotgun (WGS) entry which is preliminary data.</text>
</comment>
<dbReference type="CDD" id="cd17989">
    <property type="entry name" value="DEXHc_HrpA"/>
    <property type="match status" value="1"/>
</dbReference>
<dbReference type="PROSITE" id="PS51192">
    <property type="entry name" value="HELICASE_ATP_BIND_1"/>
    <property type="match status" value="1"/>
</dbReference>
<evidence type="ECO:0000256" key="5">
    <source>
        <dbReference type="SAM" id="MobiDB-lite"/>
    </source>
</evidence>
<dbReference type="PROSITE" id="PS51194">
    <property type="entry name" value="HELICASE_CTER"/>
    <property type="match status" value="1"/>
</dbReference>
<dbReference type="SMART" id="SM00487">
    <property type="entry name" value="DEXDc"/>
    <property type="match status" value="1"/>
</dbReference>
<dbReference type="Pfam" id="PF21010">
    <property type="entry name" value="HA2_C"/>
    <property type="match status" value="1"/>
</dbReference>
<dbReference type="SMART" id="SM00490">
    <property type="entry name" value="HELICc"/>
    <property type="match status" value="1"/>
</dbReference>
<dbReference type="Pfam" id="PF11898">
    <property type="entry name" value="DUF3418"/>
    <property type="match status" value="1"/>
</dbReference>
<keyword evidence="4" id="KW-0067">ATP-binding</keyword>
<dbReference type="GO" id="GO:0016787">
    <property type="term" value="F:hydrolase activity"/>
    <property type="evidence" value="ECO:0007669"/>
    <property type="project" value="UniProtKB-KW"/>
</dbReference>
<keyword evidence="2" id="KW-0378">Hydrolase</keyword>
<dbReference type="InterPro" id="IPR027417">
    <property type="entry name" value="P-loop_NTPase"/>
</dbReference>
<dbReference type="Gene3D" id="3.40.50.300">
    <property type="entry name" value="P-loop containing nucleotide triphosphate hydrolases"/>
    <property type="match status" value="2"/>
</dbReference>
<evidence type="ECO:0000256" key="4">
    <source>
        <dbReference type="ARBA" id="ARBA00022840"/>
    </source>
</evidence>
<proteinExistence type="predicted"/>
<dbReference type="InterPro" id="IPR011709">
    <property type="entry name" value="DEAD-box_helicase_OB_fold"/>
</dbReference>
<dbReference type="InterPro" id="IPR007502">
    <property type="entry name" value="Helicase-assoc_dom"/>
</dbReference>
<dbReference type="EMBL" id="SOQX01000002">
    <property type="protein sequence ID" value="TDY02865.1"/>
    <property type="molecule type" value="Genomic_DNA"/>
</dbReference>
<feature type="region of interest" description="Disordered" evidence="5">
    <location>
        <begin position="541"/>
        <end position="563"/>
    </location>
</feature>
<dbReference type="NCBIfam" id="TIGR01967">
    <property type="entry name" value="DEAH_box_HrpA"/>
    <property type="match status" value="1"/>
</dbReference>
<dbReference type="GO" id="GO:0005524">
    <property type="term" value="F:ATP binding"/>
    <property type="evidence" value="ECO:0007669"/>
    <property type="project" value="UniProtKB-KW"/>
</dbReference>
<dbReference type="InterPro" id="IPR024590">
    <property type="entry name" value="HrpA_C"/>
</dbReference>
<protein>
    <submittedName>
        <fullName evidence="8">ATP-dependent helicase HrpA</fullName>
    </submittedName>
</protein>
<dbReference type="SMART" id="SM00382">
    <property type="entry name" value="AAA"/>
    <property type="match status" value="1"/>
</dbReference>
<evidence type="ECO:0000259" key="6">
    <source>
        <dbReference type="PROSITE" id="PS51192"/>
    </source>
</evidence>
<dbReference type="InterPro" id="IPR003593">
    <property type="entry name" value="AAA+_ATPase"/>
</dbReference>
<dbReference type="Proteomes" id="UP000294914">
    <property type="component" value="Unassembled WGS sequence"/>
</dbReference>
<dbReference type="InterPro" id="IPR011545">
    <property type="entry name" value="DEAD/DEAH_box_helicase_dom"/>
</dbReference>
<name>A0A4V3H4E6_9GAMM</name>
<evidence type="ECO:0000313" key="9">
    <source>
        <dbReference type="Proteomes" id="UP000294914"/>
    </source>
</evidence>
<dbReference type="Pfam" id="PF00271">
    <property type="entry name" value="Helicase_C"/>
    <property type="match status" value="1"/>
</dbReference>
<dbReference type="InterPro" id="IPR014001">
    <property type="entry name" value="Helicase_ATP-bd"/>
</dbReference>
<dbReference type="GO" id="GO:0003724">
    <property type="term" value="F:RNA helicase activity"/>
    <property type="evidence" value="ECO:0007669"/>
    <property type="project" value="InterPro"/>
</dbReference>
<dbReference type="SUPFAM" id="SSF52540">
    <property type="entry name" value="P-loop containing nucleoside triphosphate hydrolases"/>
    <property type="match status" value="1"/>
</dbReference>
<reference evidence="8 9" key="1">
    <citation type="submission" date="2019-03" db="EMBL/GenBank/DDBJ databases">
        <title>Genomic Encyclopedia of Type Strains, Phase IV (KMG-IV): sequencing the most valuable type-strain genomes for metagenomic binning, comparative biology and taxonomic classification.</title>
        <authorList>
            <person name="Goeker M."/>
        </authorList>
    </citation>
    <scope>NUCLEOTIDE SEQUENCE [LARGE SCALE GENOMIC DNA]</scope>
    <source>
        <strain evidence="8 9">DSM 16326</strain>
    </source>
</reference>
<keyword evidence="9" id="KW-1185">Reference proteome</keyword>
<dbReference type="Pfam" id="PF07717">
    <property type="entry name" value="OB_NTP_bind"/>
    <property type="match status" value="1"/>
</dbReference>
<keyword evidence="1" id="KW-0547">Nucleotide-binding</keyword>
<gene>
    <name evidence="8" type="ORF">EDC23_1249</name>
</gene>
<dbReference type="NCBIfam" id="NF008348">
    <property type="entry name" value="PRK11131.1"/>
    <property type="match status" value="1"/>
</dbReference>
<dbReference type="PANTHER" id="PTHR18934">
    <property type="entry name" value="ATP-DEPENDENT RNA HELICASE"/>
    <property type="match status" value="1"/>
</dbReference>
<dbReference type="SMART" id="SM00847">
    <property type="entry name" value="HA2"/>
    <property type="match status" value="1"/>
</dbReference>
<dbReference type="CDD" id="cd18791">
    <property type="entry name" value="SF2_C_RHA"/>
    <property type="match status" value="1"/>
</dbReference>
<dbReference type="InterPro" id="IPR010222">
    <property type="entry name" value="RNA_helicase_HrpA"/>
</dbReference>
<dbReference type="Gene3D" id="1.20.120.1080">
    <property type="match status" value="1"/>
</dbReference>